<protein>
    <submittedName>
        <fullName evidence="2">Uncharacterized protein</fullName>
    </submittedName>
</protein>
<feature type="compositionally biased region" description="Low complexity" evidence="1">
    <location>
        <begin position="1"/>
        <end position="32"/>
    </location>
</feature>
<comment type="caution">
    <text evidence="2">The sequence shown here is derived from an EMBL/GenBank/DDBJ whole genome shotgun (WGS) entry which is preliminary data.</text>
</comment>
<dbReference type="Proteomes" id="UP001500831">
    <property type="component" value="Unassembled WGS sequence"/>
</dbReference>
<keyword evidence="3" id="KW-1185">Reference proteome</keyword>
<feature type="region of interest" description="Disordered" evidence="1">
    <location>
        <begin position="1"/>
        <end position="72"/>
    </location>
</feature>
<dbReference type="EMBL" id="BAAAVI010000027">
    <property type="protein sequence ID" value="GAA2878145.1"/>
    <property type="molecule type" value="Genomic_DNA"/>
</dbReference>
<evidence type="ECO:0000313" key="2">
    <source>
        <dbReference type="EMBL" id="GAA2878145.1"/>
    </source>
</evidence>
<gene>
    <name evidence="2" type="ORF">GCM10010517_40110</name>
</gene>
<reference evidence="2 3" key="1">
    <citation type="journal article" date="2019" name="Int. J. Syst. Evol. Microbiol.">
        <title>The Global Catalogue of Microorganisms (GCM) 10K type strain sequencing project: providing services to taxonomists for standard genome sequencing and annotation.</title>
        <authorList>
            <consortium name="The Broad Institute Genomics Platform"/>
            <consortium name="The Broad Institute Genome Sequencing Center for Infectious Disease"/>
            <person name="Wu L."/>
            <person name="Ma J."/>
        </authorList>
    </citation>
    <scope>NUCLEOTIDE SEQUENCE [LARGE SCALE GENOMIC DNA]</scope>
    <source>
        <strain evidence="2 3">JCM 6242</strain>
    </source>
</reference>
<accession>A0ABN3W014</accession>
<evidence type="ECO:0000256" key="1">
    <source>
        <dbReference type="SAM" id="MobiDB-lite"/>
    </source>
</evidence>
<proteinExistence type="predicted"/>
<name>A0ABN3W014_9ACTN</name>
<organism evidence="2 3">
    <name type="scientific">Streptosporangium fragile</name>
    <dbReference type="NCBI Taxonomy" id="46186"/>
    <lineage>
        <taxon>Bacteria</taxon>
        <taxon>Bacillati</taxon>
        <taxon>Actinomycetota</taxon>
        <taxon>Actinomycetes</taxon>
        <taxon>Streptosporangiales</taxon>
        <taxon>Streptosporangiaceae</taxon>
        <taxon>Streptosporangium</taxon>
    </lineage>
</organism>
<evidence type="ECO:0000313" key="3">
    <source>
        <dbReference type="Proteomes" id="UP001500831"/>
    </source>
</evidence>
<sequence>MAARRVSVRRAVCAGREKPSSGISGAALPAPGSGSGVLFRPSLRSHGTTPGTRIRRPPGDGGDPRTGRIRRA</sequence>